<name>A0A183UW46_TOXCA</name>
<keyword evidence="13" id="KW-1133">Transmembrane helix</keyword>
<evidence type="ECO:0000256" key="11">
    <source>
        <dbReference type="RuleBase" id="RU367134"/>
    </source>
</evidence>
<evidence type="ECO:0000256" key="13">
    <source>
        <dbReference type="SAM" id="Phobius"/>
    </source>
</evidence>
<dbReference type="PANTHER" id="PTHR24350">
    <property type="entry name" value="SERINE/THREONINE-PROTEIN KINASE IAL-RELATED"/>
    <property type="match status" value="1"/>
</dbReference>
<dbReference type="InterPro" id="IPR000719">
    <property type="entry name" value="Prot_kinase_dom"/>
</dbReference>
<feature type="binding site" evidence="9">
    <location>
        <begin position="25"/>
        <end position="27"/>
    </location>
    <ligand>
        <name>ATP</name>
        <dbReference type="ChEBI" id="CHEBI:30616"/>
    </ligand>
</feature>
<protein>
    <recommendedName>
        <fullName evidence="11">Aurora kinase</fullName>
        <ecNumber evidence="11">2.7.11.1</ecNumber>
    </recommendedName>
</protein>
<proteinExistence type="inferred from homology"/>
<keyword evidence="16" id="KW-1185">Reference proteome</keyword>
<evidence type="ECO:0000313" key="15">
    <source>
        <dbReference type="EMBL" id="VDM44037.1"/>
    </source>
</evidence>
<evidence type="ECO:0000256" key="6">
    <source>
        <dbReference type="ARBA" id="ARBA00047899"/>
    </source>
</evidence>
<keyword evidence="2 11" id="KW-0808">Transferase</keyword>
<dbReference type="CDD" id="cd14007">
    <property type="entry name" value="STKc_Aurora"/>
    <property type="match status" value="1"/>
</dbReference>
<dbReference type="EMBL" id="UYWY01021395">
    <property type="protein sequence ID" value="VDM44037.1"/>
    <property type="molecule type" value="Genomic_DNA"/>
</dbReference>
<keyword evidence="5 9" id="KW-0067">ATP-binding</keyword>
<dbReference type="PROSITE" id="PS00108">
    <property type="entry name" value="PROTEIN_KINASE_ST"/>
    <property type="match status" value="1"/>
</dbReference>
<keyword evidence="13" id="KW-0812">Transmembrane</keyword>
<dbReference type="WBParaSite" id="TCNE_0001271601-mRNA-1">
    <property type="protein sequence ID" value="TCNE_0001271601-mRNA-1"/>
    <property type="gene ID" value="TCNE_0001271601"/>
</dbReference>
<sequence length="320" mass="36240">MLRHPNILRLYNYFHDEKRVYLILEYAEGGELYNELQKCRRFDEERAAKLIFQMADALQYCHEKKVIHRDIKPENLLIGAQGELKIADFGWSVHAPSSCRQTICGTSDYLAPEMVMHKKHDEKVDLWCLGVLCYELIVGNPPFENQSLTQTYNLIKKVWYDFHAFVSPGARDLISKVIWSRSQFYRFSLDPCPSTETMPERSSFVRWSNEAPVDMPVETFTEELARLNSSDVINFMMIGLGMGSVISMFLIVFICQLIRGPQYACDHLDYFPIPTISDSKGGGVASASSSTEAKQSAPSTAGKKDNQAPQATAEKPAQAS</sequence>
<feature type="active site" description="Proton acceptor" evidence="8">
    <location>
        <position position="70"/>
    </location>
</feature>
<dbReference type="Gene3D" id="1.10.510.10">
    <property type="entry name" value="Transferase(Phosphotransferase) domain 1"/>
    <property type="match status" value="1"/>
</dbReference>
<keyword evidence="3 9" id="KW-0547">Nucleotide-binding</keyword>
<reference evidence="17" key="1">
    <citation type="submission" date="2016-06" db="UniProtKB">
        <authorList>
            <consortium name="WormBaseParasite"/>
        </authorList>
    </citation>
    <scope>IDENTIFICATION</scope>
</reference>
<dbReference type="InterPro" id="IPR002052">
    <property type="entry name" value="DNA_methylase_N6_adenine_CS"/>
</dbReference>
<dbReference type="GO" id="GO:0005524">
    <property type="term" value="F:ATP binding"/>
    <property type="evidence" value="ECO:0007669"/>
    <property type="project" value="UniProtKB-UniRule"/>
</dbReference>
<feature type="binding site" evidence="9">
    <location>
        <position position="88"/>
    </location>
    <ligand>
        <name>ATP</name>
        <dbReference type="ChEBI" id="CHEBI:30616"/>
    </ligand>
</feature>
<accession>A0A183UW46</accession>
<evidence type="ECO:0000313" key="17">
    <source>
        <dbReference type="WBParaSite" id="TCNE_0001271601-mRNA-1"/>
    </source>
</evidence>
<feature type="region of interest" description="Disordered" evidence="12">
    <location>
        <begin position="279"/>
        <end position="320"/>
    </location>
</feature>
<organism evidence="16 17">
    <name type="scientific">Toxocara canis</name>
    <name type="common">Canine roundworm</name>
    <dbReference type="NCBI Taxonomy" id="6265"/>
    <lineage>
        <taxon>Eukaryota</taxon>
        <taxon>Metazoa</taxon>
        <taxon>Ecdysozoa</taxon>
        <taxon>Nematoda</taxon>
        <taxon>Chromadorea</taxon>
        <taxon>Rhabditida</taxon>
        <taxon>Spirurina</taxon>
        <taxon>Ascaridomorpha</taxon>
        <taxon>Ascaridoidea</taxon>
        <taxon>Toxocaridae</taxon>
        <taxon>Toxocara</taxon>
    </lineage>
</organism>
<dbReference type="PROSITE" id="PS00092">
    <property type="entry name" value="N6_MTASE"/>
    <property type="match status" value="1"/>
</dbReference>
<dbReference type="InterPro" id="IPR008271">
    <property type="entry name" value="Ser/Thr_kinase_AS"/>
</dbReference>
<dbReference type="SMART" id="SM00220">
    <property type="entry name" value="S_TKc"/>
    <property type="match status" value="1"/>
</dbReference>
<evidence type="ECO:0000256" key="2">
    <source>
        <dbReference type="ARBA" id="ARBA00022679"/>
    </source>
</evidence>
<gene>
    <name evidence="15" type="ORF">TCNE_LOCUS12716</name>
</gene>
<feature type="domain" description="Protein kinase" evidence="14">
    <location>
        <begin position="1"/>
        <end position="205"/>
    </location>
</feature>
<comment type="catalytic activity">
    <reaction evidence="6 11">
        <text>L-threonyl-[protein] + ATP = O-phospho-L-threonyl-[protein] + ADP + H(+)</text>
        <dbReference type="Rhea" id="RHEA:46608"/>
        <dbReference type="Rhea" id="RHEA-COMP:11060"/>
        <dbReference type="Rhea" id="RHEA-COMP:11605"/>
        <dbReference type="ChEBI" id="CHEBI:15378"/>
        <dbReference type="ChEBI" id="CHEBI:30013"/>
        <dbReference type="ChEBI" id="CHEBI:30616"/>
        <dbReference type="ChEBI" id="CHEBI:61977"/>
        <dbReference type="ChEBI" id="CHEBI:456216"/>
        <dbReference type="EC" id="2.7.11.1"/>
    </reaction>
</comment>
<comment type="catalytic activity">
    <reaction evidence="7 11">
        <text>L-seryl-[protein] + ATP = O-phospho-L-seryl-[protein] + ADP + H(+)</text>
        <dbReference type="Rhea" id="RHEA:17989"/>
        <dbReference type="Rhea" id="RHEA-COMP:9863"/>
        <dbReference type="Rhea" id="RHEA-COMP:11604"/>
        <dbReference type="ChEBI" id="CHEBI:15378"/>
        <dbReference type="ChEBI" id="CHEBI:29999"/>
        <dbReference type="ChEBI" id="CHEBI:30616"/>
        <dbReference type="ChEBI" id="CHEBI:83421"/>
        <dbReference type="ChEBI" id="CHEBI:456216"/>
        <dbReference type="EC" id="2.7.11.1"/>
    </reaction>
</comment>
<feature type="cross-link" description="Glycyl lysine isopeptide (Lys-Gly) (interchain with G-Cter in SUMO2)" evidence="10">
    <location>
        <position position="72"/>
    </location>
</feature>
<evidence type="ECO:0000259" key="14">
    <source>
        <dbReference type="PROSITE" id="PS50011"/>
    </source>
</evidence>
<dbReference type="PROSITE" id="PS50011">
    <property type="entry name" value="PROTEIN_KINASE_DOM"/>
    <property type="match status" value="1"/>
</dbReference>
<feature type="transmembrane region" description="Helical" evidence="13">
    <location>
        <begin position="232"/>
        <end position="254"/>
    </location>
</feature>
<dbReference type="AlphaFoldDB" id="A0A183UW46"/>
<dbReference type="SUPFAM" id="SSF56112">
    <property type="entry name" value="Protein kinase-like (PK-like)"/>
    <property type="match status" value="1"/>
</dbReference>
<comment type="similarity">
    <text evidence="11">Belongs to the protein kinase superfamily. Ser/Thr protein kinase family. Aurora subfamily.</text>
</comment>
<dbReference type="Proteomes" id="UP000050794">
    <property type="component" value="Unassembled WGS sequence"/>
</dbReference>
<feature type="binding site" evidence="9">
    <location>
        <begin position="74"/>
        <end position="75"/>
    </location>
    <ligand>
        <name>ATP</name>
        <dbReference type="ChEBI" id="CHEBI:30616"/>
    </ligand>
</feature>
<dbReference type="InterPro" id="IPR011009">
    <property type="entry name" value="Kinase-like_dom_sf"/>
</dbReference>
<evidence type="ECO:0000256" key="3">
    <source>
        <dbReference type="ARBA" id="ARBA00022741"/>
    </source>
</evidence>
<keyword evidence="1 11" id="KW-0723">Serine/threonine-protein kinase</keyword>
<evidence type="ECO:0000256" key="9">
    <source>
        <dbReference type="PIRSR" id="PIRSR630616-2"/>
    </source>
</evidence>
<evidence type="ECO:0000256" key="12">
    <source>
        <dbReference type="SAM" id="MobiDB-lite"/>
    </source>
</evidence>
<keyword evidence="13" id="KW-0472">Membrane</keyword>
<dbReference type="EC" id="2.7.11.1" evidence="11"/>
<dbReference type="GO" id="GO:0003676">
    <property type="term" value="F:nucleic acid binding"/>
    <property type="evidence" value="ECO:0007669"/>
    <property type="project" value="InterPro"/>
</dbReference>
<dbReference type="Pfam" id="PF00069">
    <property type="entry name" value="Pkinase"/>
    <property type="match status" value="1"/>
</dbReference>
<evidence type="ECO:0000256" key="8">
    <source>
        <dbReference type="PIRSR" id="PIRSR630616-1"/>
    </source>
</evidence>
<evidence type="ECO:0000256" key="4">
    <source>
        <dbReference type="ARBA" id="ARBA00022777"/>
    </source>
</evidence>
<evidence type="ECO:0000256" key="1">
    <source>
        <dbReference type="ARBA" id="ARBA00022527"/>
    </source>
</evidence>
<dbReference type="GO" id="GO:0008168">
    <property type="term" value="F:methyltransferase activity"/>
    <property type="evidence" value="ECO:0007669"/>
    <property type="project" value="InterPro"/>
</dbReference>
<dbReference type="InterPro" id="IPR030616">
    <property type="entry name" value="Aur-like"/>
</dbReference>
<evidence type="ECO:0000313" key="16">
    <source>
        <dbReference type="Proteomes" id="UP000050794"/>
    </source>
</evidence>
<reference evidence="15 16" key="2">
    <citation type="submission" date="2018-11" db="EMBL/GenBank/DDBJ databases">
        <authorList>
            <consortium name="Pathogen Informatics"/>
        </authorList>
    </citation>
    <scope>NUCLEOTIDE SEQUENCE [LARGE SCALE GENOMIC DNA]</scope>
</reference>
<evidence type="ECO:0000256" key="5">
    <source>
        <dbReference type="ARBA" id="ARBA00022840"/>
    </source>
</evidence>
<keyword evidence="4 11" id="KW-0418">Kinase</keyword>
<evidence type="ECO:0000256" key="7">
    <source>
        <dbReference type="ARBA" id="ARBA00048679"/>
    </source>
</evidence>
<dbReference type="GO" id="GO:0032259">
    <property type="term" value="P:methylation"/>
    <property type="evidence" value="ECO:0007669"/>
    <property type="project" value="InterPro"/>
</dbReference>
<evidence type="ECO:0000256" key="10">
    <source>
        <dbReference type="PIRSR" id="PIRSR630616-3"/>
    </source>
</evidence>
<dbReference type="FunFam" id="1.10.510.10:FF:001586">
    <property type="entry name" value="Aurora kinase B"/>
    <property type="match status" value="1"/>
</dbReference>
<dbReference type="GO" id="GO:0004674">
    <property type="term" value="F:protein serine/threonine kinase activity"/>
    <property type="evidence" value="ECO:0007669"/>
    <property type="project" value="UniProtKB-KW"/>
</dbReference>